<organism evidence="2">
    <name type="scientific">Rhizophora mucronata</name>
    <name type="common">Asiatic mangrove</name>
    <dbReference type="NCBI Taxonomy" id="61149"/>
    <lineage>
        <taxon>Eukaryota</taxon>
        <taxon>Viridiplantae</taxon>
        <taxon>Streptophyta</taxon>
        <taxon>Embryophyta</taxon>
        <taxon>Tracheophyta</taxon>
        <taxon>Spermatophyta</taxon>
        <taxon>Magnoliopsida</taxon>
        <taxon>eudicotyledons</taxon>
        <taxon>Gunneridae</taxon>
        <taxon>Pentapetalae</taxon>
        <taxon>rosids</taxon>
        <taxon>fabids</taxon>
        <taxon>Malpighiales</taxon>
        <taxon>Rhizophoraceae</taxon>
        <taxon>Rhizophora</taxon>
    </lineage>
</organism>
<proteinExistence type="predicted"/>
<dbReference type="EMBL" id="GGEC01090298">
    <property type="protein sequence ID" value="MBX70782.1"/>
    <property type="molecule type" value="Transcribed_RNA"/>
</dbReference>
<accession>A0A2P2QUU6</accession>
<protein>
    <submittedName>
        <fullName evidence="2">Uncharacterized protein</fullName>
    </submittedName>
</protein>
<evidence type="ECO:0000256" key="1">
    <source>
        <dbReference type="SAM" id="MobiDB-lite"/>
    </source>
</evidence>
<sequence>MHKPKNEIFQRSLTQHQKKEKEKTQILPYTTMHMEKYLHITWSINSSQN</sequence>
<feature type="region of interest" description="Disordered" evidence="1">
    <location>
        <begin position="1"/>
        <end position="23"/>
    </location>
</feature>
<reference evidence="2" key="1">
    <citation type="submission" date="2018-02" db="EMBL/GenBank/DDBJ databases">
        <title>Rhizophora mucronata_Transcriptome.</title>
        <authorList>
            <person name="Meera S.P."/>
            <person name="Sreeshan A."/>
            <person name="Augustine A."/>
        </authorList>
    </citation>
    <scope>NUCLEOTIDE SEQUENCE</scope>
    <source>
        <tissue evidence="2">Leaf</tissue>
    </source>
</reference>
<dbReference type="AlphaFoldDB" id="A0A2P2QUU6"/>
<name>A0A2P2QUU6_RHIMU</name>
<evidence type="ECO:0000313" key="2">
    <source>
        <dbReference type="EMBL" id="MBX70782.1"/>
    </source>
</evidence>